<feature type="compositionally biased region" description="Basic and acidic residues" evidence="9">
    <location>
        <begin position="454"/>
        <end position="467"/>
    </location>
</feature>
<feature type="binding site" evidence="8">
    <location>
        <position position="370"/>
    </location>
    <ligand>
        <name>[4Fe-4S] cluster</name>
        <dbReference type="ChEBI" id="CHEBI:49883"/>
        <label>1</label>
    </ligand>
</feature>
<dbReference type="Pfam" id="PF12838">
    <property type="entry name" value="Fer4_7"/>
    <property type="match status" value="1"/>
</dbReference>
<dbReference type="InterPro" id="IPR019554">
    <property type="entry name" value="Soluble_ligand-bd"/>
</dbReference>
<accession>A0A1V8M511</accession>
<evidence type="ECO:0000256" key="2">
    <source>
        <dbReference type="ARBA" id="ARBA00022485"/>
    </source>
</evidence>
<evidence type="ECO:0000256" key="4">
    <source>
        <dbReference type="ARBA" id="ARBA00022737"/>
    </source>
</evidence>
<feature type="domain" description="4Fe-4S ferredoxin-type" evidence="10">
    <location>
        <begin position="354"/>
        <end position="384"/>
    </location>
</feature>
<keyword evidence="5 8" id="KW-0249">Electron transport</keyword>
<evidence type="ECO:0000259" key="10">
    <source>
        <dbReference type="PROSITE" id="PS51379"/>
    </source>
</evidence>
<dbReference type="AlphaFoldDB" id="A0A1V8M511"/>
<comment type="subcellular location">
    <subcellularLocation>
        <location evidence="8">Cell inner membrane</location>
        <topology evidence="8">Peripheral membrane protein</topology>
    </subcellularLocation>
</comment>
<dbReference type="InterPro" id="IPR037225">
    <property type="entry name" value="Nuo51_FMN-bd_sf"/>
</dbReference>
<sequence length="485" mass="52878">MNKQWQFPGGIALNSHKLLSEISESTLPSELIYPLFLRSDCYATPFVHQGQRVLKGEVIASSQNPFATPIHAASSGIIKAIAPRIIAHPSGLADTCIIIETDGLNEACHATPCLNYQLEAPETLSNKIAQAGIVGLGGAAFPTAVKLQTQRTIRTLIINGAECEPYISCDVSLMQTCAQQVVQGALIMQYILHAERCIIAIENTMQIAQLALLKAASQQNLEILTVPAIYPTGGEKQLIEVLTGIQIPPSLLPAEYGFICQNVGTAYAVYQAIFLGMPLTERIITVTGKGIKQAKNIRAKIGTPIKHLVEQCGGYTQDVQRLIMGGSMMGFALSSDDIAVIKATNCLLAMTASDLAESQSAVPCIRCGNCATVCPTELLPQQLYWYSRSKQYEQCLDYQLFDCIECGCCDIVCPSHIPLVQSFRAAKGELIIKEKHLAQANLAKNRYQNQQQRRAKEEQEKLAKTEKRQAAIDKMKAAAAERKKV</sequence>
<dbReference type="RefSeq" id="WP_080521270.1">
    <property type="nucleotide sequence ID" value="NZ_LPUF01000001.1"/>
</dbReference>
<proteinExistence type="inferred from homology"/>
<evidence type="ECO:0000256" key="7">
    <source>
        <dbReference type="ARBA" id="ARBA00023014"/>
    </source>
</evidence>
<evidence type="ECO:0000256" key="5">
    <source>
        <dbReference type="ARBA" id="ARBA00022982"/>
    </source>
</evidence>
<dbReference type="SUPFAM" id="SSF142019">
    <property type="entry name" value="Nqo1 FMN-binding domain-like"/>
    <property type="match status" value="1"/>
</dbReference>
<keyword evidence="6 8" id="KW-0408">Iron</keyword>
<dbReference type="InterPro" id="IPR010208">
    <property type="entry name" value="Ion_transpt_RnfC/RsxC"/>
</dbReference>
<dbReference type="GO" id="GO:0005886">
    <property type="term" value="C:plasma membrane"/>
    <property type="evidence" value="ECO:0007669"/>
    <property type="project" value="UniProtKB-SubCell"/>
</dbReference>
<feature type="binding site" evidence="8">
    <location>
        <position position="413"/>
    </location>
    <ligand>
        <name>[4Fe-4S] cluster</name>
        <dbReference type="ChEBI" id="CHEBI:49883"/>
        <label>1</label>
    </ligand>
</feature>
<comment type="caution">
    <text evidence="11">The sequence shown here is derived from an EMBL/GenBank/DDBJ whole genome shotgun (WGS) entry which is preliminary data.</text>
</comment>
<feature type="domain" description="4Fe-4S ferredoxin-type" evidence="10">
    <location>
        <begin position="392"/>
        <end position="423"/>
    </location>
</feature>
<feature type="binding site" evidence="8">
    <location>
        <position position="374"/>
    </location>
    <ligand>
        <name>[4Fe-4S] cluster</name>
        <dbReference type="ChEBI" id="CHEBI:49883"/>
        <label>2</label>
    </ligand>
</feature>
<dbReference type="NCBIfam" id="NF003454">
    <property type="entry name" value="PRK05035.1"/>
    <property type="match status" value="1"/>
</dbReference>
<comment type="similarity">
    <text evidence="8">Belongs to the 4Fe4S bacterial-type ferredoxin family. RnfC subfamily.</text>
</comment>
<dbReference type="Gene3D" id="3.30.70.20">
    <property type="match status" value="1"/>
</dbReference>
<feature type="binding site" evidence="8">
    <location>
        <position position="406"/>
    </location>
    <ligand>
        <name>[4Fe-4S] cluster</name>
        <dbReference type="ChEBI" id="CHEBI:49883"/>
        <label>2</label>
    </ligand>
</feature>
<dbReference type="Pfam" id="PF01512">
    <property type="entry name" value="Complex1_51K"/>
    <property type="match status" value="1"/>
</dbReference>
<feature type="region of interest" description="Disordered" evidence="9">
    <location>
        <begin position="446"/>
        <end position="467"/>
    </location>
</feature>
<dbReference type="PROSITE" id="PS51379">
    <property type="entry name" value="4FE4S_FER_2"/>
    <property type="match status" value="2"/>
</dbReference>
<keyword evidence="1 8" id="KW-0813">Transport</keyword>
<keyword evidence="8" id="KW-0472">Membrane</keyword>
<dbReference type="GO" id="GO:0051539">
    <property type="term" value="F:4 iron, 4 sulfur cluster binding"/>
    <property type="evidence" value="ECO:0007669"/>
    <property type="project" value="UniProtKB-KW"/>
</dbReference>
<keyword evidence="8" id="KW-0997">Cell inner membrane</keyword>
<keyword evidence="3 8" id="KW-0479">Metal-binding</keyword>
<keyword evidence="4 8" id="KW-0677">Repeat</keyword>
<dbReference type="OrthoDB" id="9767754at2"/>
<comment type="subunit">
    <text evidence="8">The complex is composed of six subunits: RnfA, RnfB, RnfC, RnfD, RnfE and RnfG.</text>
</comment>
<dbReference type="InterPro" id="IPR017896">
    <property type="entry name" value="4Fe4S_Fe-S-bd"/>
</dbReference>
<dbReference type="HAMAP" id="MF_00461">
    <property type="entry name" value="RsxC_RnfC"/>
    <property type="match status" value="1"/>
</dbReference>
<protein>
    <recommendedName>
        <fullName evidence="8">Ion-translocating oxidoreductase complex subunit C</fullName>
        <ecNumber evidence="8">7.-.-.-</ecNumber>
    </recommendedName>
    <alternativeName>
        <fullName evidence="8">Rnf electron transport complex subunit C</fullName>
    </alternativeName>
</protein>
<dbReference type="STRING" id="1420851.AU255_01700"/>
<organism evidence="11 12">
    <name type="scientific">Methyloprofundus sedimenti</name>
    <dbReference type="NCBI Taxonomy" id="1420851"/>
    <lineage>
        <taxon>Bacteria</taxon>
        <taxon>Pseudomonadati</taxon>
        <taxon>Pseudomonadota</taxon>
        <taxon>Gammaproteobacteria</taxon>
        <taxon>Methylococcales</taxon>
        <taxon>Methylococcaceae</taxon>
        <taxon>Methyloprofundus</taxon>
    </lineage>
</organism>
<feature type="binding site" evidence="8">
    <location>
        <position position="403"/>
    </location>
    <ligand>
        <name>[4Fe-4S] cluster</name>
        <dbReference type="ChEBI" id="CHEBI:49883"/>
        <label>2</label>
    </ligand>
</feature>
<dbReference type="Proteomes" id="UP000191980">
    <property type="component" value="Unassembled WGS sequence"/>
</dbReference>
<dbReference type="InterPro" id="IPR017900">
    <property type="entry name" value="4Fe4S_Fe_S_CS"/>
</dbReference>
<reference evidence="11 12" key="1">
    <citation type="submission" date="2015-12" db="EMBL/GenBank/DDBJ databases">
        <authorList>
            <person name="Shamseldin A."/>
            <person name="Moawad H."/>
            <person name="Abd El-Rahim W.M."/>
            <person name="Sadowsky M.J."/>
        </authorList>
    </citation>
    <scope>NUCLEOTIDE SEQUENCE [LARGE SCALE GENOMIC DNA]</scope>
    <source>
        <strain evidence="11 12">WF1</strain>
    </source>
</reference>
<keyword evidence="2 8" id="KW-0004">4Fe-4S</keyword>
<dbReference type="Pfam" id="PF10531">
    <property type="entry name" value="SLBB"/>
    <property type="match status" value="1"/>
</dbReference>
<dbReference type="PROSITE" id="PS00198">
    <property type="entry name" value="4FE4S_FER_1"/>
    <property type="match status" value="2"/>
</dbReference>
<evidence type="ECO:0000256" key="3">
    <source>
        <dbReference type="ARBA" id="ARBA00022723"/>
    </source>
</evidence>
<dbReference type="EC" id="7.-.-.-" evidence="8"/>
<comment type="cofactor">
    <cofactor evidence="8">
        <name>[4Fe-4S] cluster</name>
        <dbReference type="ChEBI" id="CHEBI:49883"/>
    </cofactor>
    <text evidence="8">Binds 2 [4Fe-4S] clusters per subunit.</text>
</comment>
<dbReference type="GO" id="GO:0046872">
    <property type="term" value="F:metal ion binding"/>
    <property type="evidence" value="ECO:0007669"/>
    <property type="project" value="UniProtKB-KW"/>
</dbReference>
<evidence type="ECO:0000313" key="12">
    <source>
        <dbReference type="Proteomes" id="UP000191980"/>
    </source>
</evidence>
<feature type="binding site" evidence="8">
    <location>
        <position position="364"/>
    </location>
    <ligand>
        <name>[4Fe-4S] cluster</name>
        <dbReference type="ChEBI" id="CHEBI:49883"/>
        <label>1</label>
    </ligand>
</feature>
<dbReference type="EMBL" id="LPUF01000001">
    <property type="protein sequence ID" value="OQK16645.1"/>
    <property type="molecule type" value="Genomic_DNA"/>
</dbReference>
<dbReference type="InterPro" id="IPR011538">
    <property type="entry name" value="Nuo51_FMN-bd"/>
</dbReference>
<dbReference type="PANTHER" id="PTHR43034">
    <property type="entry name" value="ION-TRANSLOCATING OXIDOREDUCTASE COMPLEX SUBUNIT C"/>
    <property type="match status" value="1"/>
</dbReference>
<comment type="function">
    <text evidence="8">Part of a membrane-bound complex that couples electron transfer with translocation of ions across the membrane.</text>
</comment>
<gene>
    <name evidence="8" type="primary">rnfC</name>
    <name evidence="11" type="ORF">AU255_01700</name>
</gene>
<dbReference type="Gene3D" id="3.40.50.11540">
    <property type="entry name" value="NADH-ubiquinone oxidoreductase 51kDa subunit"/>
    <property type="match status" value="1"/>
</dbReference>
<keyword evidence="12" id="KW-1185">Reference proteome</keyword>
<dbReference type="InterPro" id="IPR026902">
    <property type="entry name" value="RnfC_N"/>
</dbReference>
<evidence type="ECO:0000256" key="8">
    <source>
        <dbReference type="HAMAP-Rule" id="MF_00461"/>
    </source>
</evidence>
<dbReference type="GO" id="GO:0009055">
    <property type="term" value="F:electron transfer activity"/>
    <property type="evidence" value="ECO:0007669"/>
    <property type="project" value="InterPro"/>
</dbReference>
<feature type="binding site" evidence="8">
    <location>
        <position position="367"/>
    </location>
    <ligand>
        <name>[4Fe-4S] cluster</name>
        <dbReference type="ChEBI" id="CHEBI:49883"/>
        <label>1</label>
    </ligand>
</feature>
<dbReference type="Pfam" id="PF13375">
    <property type="entry name" value="RnfC_N"/>
    <property type="match status" value="1"/>
</dbReference>
<keyword evidence="8" id="KW-1003">Cell membrane</keyword>
<evidence type="ECO:0000313" key="11">
    <source>
        <dbReference type="EMBL" id="OQK16645.1"/>
    </source>
</evidence>
<dbReference type="GO" id="GO:0022900">
    <property type="term" value="P:electron transport chain"/>
    <property type="evidence" value="ECO:0007669"/>
    <property type="project" value="UniProtKB-UniRule"/>
</dbReference>
<feature type="binding site" evidence="8">
    <location>
        <position position="409"/>
    </location>
    <ligand>
        <name>[4Fe-4S] cluster</name>
        <dbReference type="ChEBI" id="CHEBI:49883"/>
        <label>2</label>
    </ligand>
</feature>
<evidence type="ECO:0000256" key="1">
    <source>
        <dbReference type="ARBA" id="ARBA00022448"/>
    </source>
</evidence>
<name>A0A1V8M511_9GAMM</name>
<dbReference type="PANTHER" id="PTHR43034:SF2">
    <property type="entry name" value="ION-TRANSLOCATING OXIDOREDUCTASE COMPLEX SUBUNIT C"/>
    <property type="match status" value="1"/>
</dbReference>
<keyword evidence="8" id="KW-1278">Translocase</keyword>
<dbReference type="SUPFAM" id="SSF46548">
    <property type="entry name" value="alpha-helical ferredoxin"/>
    <property type="match status" value="1"/>
</dbReference>
<evidence type="ECO:0000256" key="6">
    <source>
        <dbReference type="ARBA" id="ARBA00023004"/>
    </source>
</evidence>
<keyword evidence="7 8" id="KW-0411">Iron-sulfur</keyword>
<evidence type="ECO:0000256" key="9">
    <source>
        <dbReference type="SAM" id="MobiDB-lite"/>
    </source>
</evidence>
<dbReference type="NCBIfam" id="TIGR01945">
    <property type="entry name" value="rnfC"/>
    <property type="match status" value="1"/>
</dbReference>